<keyword evidence="2" id="KW-0159">Chromosome partition</keyword>
<dbReference type="FunFam" id="1.10.10.2830:FF:000001">
    <property type="entry name" value="Chromosome partitioning protein ParB"/>
    <property type="match status" value="1"/>
</dbReference>
<dbReference type="GO" id="GO:0005694">
    <property type="term" value="C:chromosome"/>
    <property type="evidence" value="ECO:0007669"/>
    <property type="project" value="TreeGrafter"/>
</dbReference>
<dbReference type="Pfam" id="PF02195">
    <property type="entry name" value="ParB_N"/>
    <property type="match status" value="1"/>
</dbReference>
<dbReference type="InterPro" id="IPR036086">
    <property type="entry name" value="ParB/Sulfiredoxin_sf"/>
</dbReference>
<accession>A0A6G8F3Z2</accession>
<evidence type="ECO:0000256" key="1">
    <source>
        <dbReference type="ARBA" id="ARBA00006295"/>
    </source>
</evidence>
<sequence>MTFKRNALGRGLDSLISMNDIQTAGSSAINEIEVELIFPNPEQPRRTFDEDTLEELAASIRELGVIQPLSLRDAGDGTYQIIAGERRWRAAKLAGLHSLPAYVRTASDSEVTEMALIENIQREDLNAIEVALAFRKLIDTYNLTQERLSERLGKKRATVANHLRLLKLPAEIQLGLRDHKLDMGHARALLSVADPKEQLKLYNLILKEDLSVRRVEELARQLADPYQEAKPKETKKTADFGGFTDFANSLDSFSPTPVKFARSADGKGSITFKFASDEELQRLVDLFEKMKS</sequence>
<dbReference type="GO" id="GO:0003677">
    <property type="term" value="F:DNA binding"/>
    <property type="evidence" value="ECO:0007669"/>
    <property type="project" value="UniProtKB-KW"/>
</dbReference>
<keyword evidence="3" id="KW-0238">DNA-binding</keyword>
<evidence type="ECO:0000256" key="2">
    <source>
        <dbReference type="ARBA" id="ARBA00022829"/>
    </source>
</evidence>
<dbReference type="FunFam" id="3.90.1530.30:FF:000001">
    <property type="entry name" value="Chromosome partitioning protein ParB"/>
    <property type="match status" value="1"/>
</dbReference>
<dbReference type="CDD" id="cd16393">
    <property type="entry name" value="SPO0J_N"/>
    <property type="match status" value="1"/>
</dbReference>
<dbReference type="InterPro" id="IPR041468">
    <property type="entry name" value="HTH_ParB/Spo0J"/>
</dbReference>
<dbReference type="GO" id="GO:0045881">
    <property type="term" value="P:positive regulation of sporulation resulting in formation of a cellular spore"/>
    <property type="evidence" value="ECO:0007669"/>
    <property type="project" value="TreeGrafter"/>
</dbReference>
<dbReference type="InterPro" id="IPR050336">
    <property type="entry name" value="Chromosome_partition/occlusion"/>
</dbReference>
<dbReference type="Pfam" id="PF17762">
    <property type="entry name" value="HTH_ParB"/>
    <property type="match status" value="1"/>
</dbReference>
<feature type="domain" description="ParB-like N-terminal" evidence="4">
    <location>
        <begin position="30"/>
        <end position="120"/>
    </location>
</feature>
<dbReference type="InterPro" id="IPR004437">
    <property type="entry name" value="ParB/RepB/Spo0J"/>
</dbReference>
<organism evidence="5">
    <name type="scientific">uncultured Muribaculaceae bacterium</name>
    <dbReference type="NCBI Taxonomy" id="2301481"/>
    <lineage>
        <taxon>Bacteria</taxon>
        <taxon>Pseudomonadati</taxon>
        <taxon>Bacteroidota</taxon>
        <taxon>Bacteroidia</taxon>
        <taxon>Bacteroidales</taxon>
        <taxon>Muribaculaceae</taxon>
        <taxon>environmental samples</taxon>
    </lineage>
</organism>
<dbReference type="EMBL" id="MT002444">
    <property type="protein sequence ID" value="QIM10868.1"/>
    <property type="molecule type" value="Genomic_DNA"/>
</dbReference>
<dbReference type="SUPFAM" id="SSF109709">
    <property type="entry name" value="KorB DNA-binding domain-like"/>
    <property type="match status" value="1"/>
</dbReference>
<evidence type="ECO:0000313" key="5">
    <source>
        <dbReference type="EMBL" id="QIM10868.1"/>
    </source>
</evidence>
<dbReference type="SMART" id="SM00470">
    <property type="entry name" value="ParB"/>
    <property type="match status" value="1"/>
</dbReference>
<reference evidence="5" key="1">
    <citation type="journal article" date="2020" name="J. ISSAAS">
        <title>Lactobacilli and other gastrointestinal microbiota of Peromyscus leucopus, reservoir host for agents of Lyme disease and other zoonoses in North America.</title>
        <authorList>
            <person name="Milovic A."/>
            <person name="Bassam K."/>
            <person name="Shao H."/>
            <person name="Chatzistamou I."/>
            <person name="Tufts D.M."/>
            <person name="Diuk-Wasser M."/>
            <person name="Barbour A.G."/>
        </authorList>
    </citation>
    <scope>NUCLEOTIDE SEQUENCE</scope>
    <source>
        <strain evidence="5">LL71</strain>
    </source>
</reference>
<dbReference type="AlphaFoldDB" id="A0A6G8F3Z2"/>
<dbReference type="SUPFAM" id="SSF110849">
    <property type="entry name" value="ParB/Sulfiredoxin"/>
    <property type="match status" value="1"/>
</dbReference>
<proteinExistence type="inferred from homology"/>
<dbReference type="PANTHER" id="PTHR33375">
    <property type="entry name" value="CHROMOSOME-PARTITIONING PROTEIN PARB-RELATED"/>
    <property type="match status" value="1"/>
</dbReference>
<comment type="similarity">
    <text evidence="1">Belongs to the ParB family.</text>
</comment>
<gene>
    <name evidence="5" type="ORF">Muribac1_0770</name>
</gene>
<evidence type="ECO:0000256" key="3">
    <source>
        <dbReference type="ARBA" id="ARBA00023125"/>
    </source>
</evidence>
<dbReference type="Gene3D" id="1.10.10.2830">
    <property type="match status" value="1"/>
</dbReference>
<dbReference type="PANTHER" id="PTHR33375:SF1">
    <property type="entry name" value="CHROMOSOME-PARTITIONING PROTEIN PARB-RELATED"/>
    <property type="match status" value="1"/>
</dbReference>
<dbReference type="NCBIfam" id="TIGR00180">
    <property type="entry name" value="parB_part"/>
    <property type="match status" value="1"/>
</dbReference>
<name>A0A6G8F3Z2_9BACT</name>
<dbReference type="GO" id="GO:0007059">
    <property type="term" value="P:chromosome segregation"/>
    <property type="evidence" value="ECO:0007669"/>
    <property type="project" value="UniProtKB-KW"/>
</dbReference>
<evidence type="ECO:0000259" key="4">
    <source>
        <dbReference type="SMART" id="SM00470"/>
    </source>
</evidence>
<dbReference type="Gene3D" id="3.90.1530.30">
    <property type="match status" value="1"/>
</dbReference>
<dbReference type="InterPro" id="IPR003115">
    <property type="entry name" value="ParB_N"/>
</dbReference>
<protein>
    <submittedName>
        <fullName evidence="5">Chromosome partitioning protein ParB</fullName>
    </submittedName>
</protein>